<feature type="region of interest" description="Disordered" evidence="1">
    <location>
        <begin position="80"/>
        <end position="100"/>
    </location>
</feature>
<sequence length="132" mass="14235">MATTRDHGFRTSASASNSATSCKHFKAELHHQTNSHMLLRDMVAPGLAVPSGPCPEQAAPAALADPRPPPCPAQFSGCGRCSTSNPQDRDDELRFRQNERSSLYCGQGGREFGGWAKTEDRAARRHAVPSTT</sequence>
<dbReference type="WBParaSite" id="maker-unitig_36887-snap-gene-0.2-mRNA-1">
    <property type="protein sequence ID" value="maker-unitig_36887-snap-gene-0.2-mRNA-1"/>
    <property type="gene ID" value="maker-unitig_36887-snap-gene-0.2"/>
</dbReference>
<organism evidence="2 3">
    <name type="scientific">Macrostomum lignano</name>
    <dbReference type="NCBI Taxonomy" id="282301"/>
    <lineage>
        <taxon>Eukaryota</taxon>
        <taxon>Metazoa</taxon>
        <taxon>Spiralia</taxon>
        <taxon>Lophotrochozoa</taxon>
        <taxon>Platyhelminthes</taxon>
        <taxon>Rhabditophora</taxon>
        <taxon>Macrostomorpha</taxon>
        <taxon>Macrostomida</taxon>
        <taxon>Macrostomidae</taxon>
        <taxon>Macrostomum</taxon>
    </lineage>
</organism>
<dbReference type="PROSITE" id="PS51257">
    <property type="entry name" value="PROKAR_LIPOPROTEIN"/>
    <property type="match status" value="1"/>
</dbReference>
<keyword evidence="2" id="KW-1185">Reference proteome</keyword>
<reference evidence="3" key="1">
    <citation type="submission" date="2016-11" db="UniProtKB">
        <authorList>
            <consortium name="WormBaseParasite"/>
        </authorList>
    </citation>
    <scope>IDENTIFICATION</scope>
</reference>
<evidence type="ECO:0000313" key="3">
    <source>
        <dbReference type="WBParaSite" id="maker-unitig_36887-snap-gene-0.2-mRNA-1"/>
    </source>
</evidence>
<feature type="compositionally biased region" description="Basic and acidic residues" evidence="1">
    <location>
        <begin position="87"/>
        <end position="99"/>
    </location>
</feature>
<dbReference type="Proteomes" id="UP000095280">
    <property type="component" value="Unplaced"/>
</dbReference>
<dbReference type="AlphaFoldDB" id="A0A1I8FJ27"/>
<protein>
    <submittedName>
        <fullName evidence="3">Uncharacterized protein</fullName>
    </submittedName>
</protein>
<accession>A0A1I8FJ27</accession>
<name>A0A1I8FJ27_9PLAT</name>
<evidence type="ECO:0000313" key="2">
    <source>
        <dbReference type="Proteomes" id="UP000095280"/>
    </source>
</evidence>
<proteinExistence type="predicted"/>
<evidence type="ECO:0000256" key="1">
    <source>
        <dbReference type="SAM" id="MobiDB-lite"/>
    </source>
</evidence>